<evidence type="ECO:0000313" key="8">
    <source>
        <dbReference type="Proteomes" id="UP000717996"/>
    </source>
</evidence>
<gene>
    <name evidence="7" type="ORF">G6F51_001196</name>
</gene>
<comment type="subcellular location">
    <subcellularLocation>
        <location evidence="1">Membrane</location>
        <topology evidence="1">Single-pass membrane protein</topology>
    </subcellularLocation>
</comment>
<evidence type="ECO:0000256" key="3">
    <source>
        <dbReference type="ARBA" id="ARBA00022989"/>
    </source>
</evidence>
<comment type="caution">
    <text evidence="7">The sequence shown here is derived from an EMBL/GenBank/DDBJ whole genome shotgun (WGS) entry which is preliminary data.</text>
</comment>
<keyword evidence="4 5" id="KW-0472">Membrane</keyword>
<dbReference type="Pfam" id="PF00622">
    <property type="entry name" value="SPRY"/>
    <property type="match status" value="1"/>
</dbReference>
<organism evidence="7 8">
    <name type="scientific">Rhizopus oryzae</name>
    <name type="common">Mucormycosis agent</name>
    <name type="synonym">Rhizopus arrhizus var. delemar</name>
    <dbReference type="NCBI Taxonomy" id="64495"/>
    <lineage>
        <taxon>Eukaryota</taxon>
        <taxon>Fungi</taxon>
        <taxon>Fungi incertae sedis</taxon>
        <taxon>Mucoromycota</taxon>
        <taxon>Mucoromycotina</taxon>
        <taxon>Mucoromycetes</taxon>
        <taxon>Mucorales</taxon>
        <taxon>Mucorineae</taxon>
        <taxon>Rhizopodaceae</taxon>
        <taxon>Rhizopus</taxon>
    </lineage>
</organism>
<dbReference type="Gene3D" id="2.60.120.920">
    <property type="match status" value="1"/>
</dbReference>
<dbReference type="GO" id="GO:0016020">
    <property type="term" value="C:membrane"/>
    <property type="evidence" value="ECO:0007669"/>
    <property type="project" value="UniProtKB-SubCell"/>
</dbReference>
<dbReference type="SMART" id="SM00449">
    <property type="entry name" value="SPRY"/>
    <property type="match status" value="1"/>
</dbReference>
<feature type="transmembrane region" description="Helical" evidence="5">
    <location>
        <begin position="12"/>
        <end position="32"/>
    </location>
</feature>
<dbReference type="InterPro" id="IPR035780">
    <property type="entry name" value="SPRY_Ssh4-like"/>
</dbReference>
<reference evidence="7" key="1">
    <citation type="journal article" date="2020" name="Microb. Genom.">
        <title>Genetic diversity of clinical and environmental Mucorales isolates obtained from an investigation of mucormycosis cases among solid organ transplant recipients.</title>
        <authorList>
            <person name="Nguyen M.H."/>
            <person name="Kaul D."/>
            <person name="Muto C."/>
            <person name="Cheng S.J."/>
            <person name="Richter R.A."/>
            <person name="Bruno V.M."/>
            <person name="Liu G."/>
            <person name="Beyhan S."/>
            <person name="Sundermann A.J."/>
            <person name="Mounaud S."/>
            <person name="Pasculle A.W."/>
            <person name="Nierman W.C."/>
            <person name="Driscoll E."/>
            <person name="Cumbie R."/>
            <person name="Clancy C.J."/>
            <person name="Dupont C.L."/>
        </authorList>
    </citation>
    <scope>NUCLEOTIDE SEQUENCE</scope>
    <source>
        <strain evidence="7">GL16</strain>
    </source>
</reference>
<name>A0A9P6YNL5_RHIOR</name>
<evidence type="ECO:0000313" key="7">
    <source>
        <dbReference type="EMBL" id="KAG1552490.1"/>
    </source>
</evidence>
<dbReference type="InterPro" id="IPR043136">
    <property type="entry name" value="B30.2/SPRY_sf"/>
</dbReference>
<evidence type="ECO:0000259" key="6">
    <source>
        <dbReference type="PROSITE" id="PS50188"/>
    </source>
</evidence>
<dbReference type="SUPFAM" id="SSF49899">
    <property type="entry name" value="Concanavalin A-like lectins/glucanases"/>
    <property type="match status" value="1"/>
</dbReference>
<dbReference type="PANTHER" id="PTHR12864">
    <property type="entry name" value="RAN BINDING PROTEIN 9-RELATED"/>
    <property type="match status" value="1"/>
</dbReference>
<sequence>MPINSHEPVYAVIIVFIILLFAVATCIGLRVFRKRRYLQQELEQGQLRNNERAIDTVDDEAINAVISWQQKYPPNTTEVINVKNDPIIIAKGVMAWKFMEEDTTQDSEYESNAAIMDDSYTVVFCQGQGSIMTNLPVPLQELSYWEVKILQLHKEDKVAIGLATKPYPRWRLPGWHKHSIAYHSDSGSVYVSNSTNERPYGPPIKAGDVVGIGYLYQSGTVFFTKNGQNLGKALIGFKYPIYPIIGASGPCQMAANFGLQEFLFSPANQREAAFAPKQGSLPPPPAYGGHIDDTILFDNSNHNESELTYTPLPPCYSS</sequence>
<proteinExistence type="predicted"/>
<evidence type="ECO:0000256" key="5">
    <source>
        <dbReference type="SAM" id="Phobius"/>
    </source>
</evidence>
<evidence type="ECO:0000256" key="4">
    <source>
        <dbReference type="ARBA" id="ARBA00023136"/>
    </source>
</evidence>
<dbReference type="EMBL" id="JAANIT010000085">
    <property type="protein sequence ID" value="KAG1552490.1"/>
    <property type="molecule type" value="Genomic_DNA"/>
</dbReference>
<dbReference type="AlphaFoldDB" id="A0A9P6YNL5"/>
<dbReference type="CDD" id="cd12910">
    <property type="entry name" value="SPRY_SSH4_like"/>
    <property type="match status" value="1"/>
</dbReference>
<dbReference type="InterPro" id="IPR013320">
    <property type="entry name" value="ConA-like_dom_sf"/>
</dbReference>
<dbReference type="InterPro" id="IPR003877">
    <property type="entry name" value="SPRY_dom"/>
</dbReference>
<evidence type="ECO:0000256" key="1">
    <source>
        <dbReference type="ARBA" id="ARBA00004167"/>
    </source>
</evidence>
<keyword evidence="3 5" id="KW-1133">Transmembrane helix</keyword>
<accession>A0A9P6YNL5</accession>
<dbReference type="InterPro" id="IPR001870">
    <property type="entry name" value="B30.2/SPRY"/>
</dbReference>
<dbReference type="PROSITE" id="PS50188">
    <property type="entry name" value="B302_SPRY"/>
    <property type="match status" value="1"/>
</dbReference>
<dbReference type="Proteomes" id="UP000717996">
    <property type="component" value="Unassembled WGS sequence"/>
</dbReference>
<dbReference type="OrthoDB" id="258495at2759"/>
<evidence type="ECO:0000256" key="2">
    <source>
        <dbReference type="ARBA" id="ARBA00022692"/>
    </source>
</evidence>
<dbReference type="InterPro" id="IPR050618">
    <property type="entry name" value="Ubq-SigPath_Reg"/>
</dbReference>
<feature type="domain" description="B30.2/SPRY" evidence="6">
    <location>
        <begin position="82"/>
        <end position="262"/>
    </location>
</feature>
<keyword evidence="2 5" id="KW-0812">Transmembrane</keyword>
<protein>
    <recommendedName>
        <fullName evidence="6">B30.2/SPRY domain-containing protein</fullName>
    </recommendedName>
</protein>